<accession>A0AAW8RG01</accession>
<gene>
    <name evidence="1" type="ORF">MX635_12090</name>
</gene>
<evidence type="ECO:0000313" key="2">
    <source>
        <dbReference type="Proteomes" id="UP001249945"/>
    </source>
</evidence>
<sequence length="111" mass="13283">MLLEDVKELVETDLEETIFDKQLTIYIRSGSAYLKNNSIPVPDFEKEDEEIQSMYKEPDDYHLVLYWLHFHVIRVFDKEISATTLSFIQEEMINTLYQLKIKYSRSVKNEV</sequence>
<comment type="caution">
    <text evidence="1">The sequence shown here is derived from an EMBL/GenBank/DDBJ whole genome shotgun (WGS) entry which is preliminary data.</text>
</comment>
<dbReference type="AlphaFoldDB" id="A0AAW8RG01"/>
<protein>
    <submittedName>
        <fullName evidence="1">Uncharacterized protein</fullName>
    </submittedName>
</protein>
<reference evidence="1" key="1">
    <citation type="submission" date="2022-04" db="EMBL/GenBank/DDBJ databases">
        <title>Draft genome sequences of lactic acid bacteria (LAB) strains involved in meat spoilage.</title>
        <authorList>
            <person name="Palevich N."/>
        </authorList>
    </citation>
    <scope>NUCLEOTIDE SEQUENCE</scope>
    <source>
        <strain evidence="1">9-14</strain>
    </source>
</reference>
<evidence type="ECO:0000313" key="1">
    <source>
        <dbReference type="EMBL" id="MDT1975138.1"/>
    </source>
</evidence>
<organism evidence="1 2">
    <name type="scientific">Carnobacterium divergens</name>
    <name type="common">Lactobacillus divergens</name>
    <dbReference type="NCBI Taxonomy" id="2748"/>
    <lineage>
        <taxon>Bacteria</taxon>
        <taxon>Bacillati</taxon>
        <taxon>Bacillota</taxon>
        <taxon>Bacilli</taxon>
        <taxon>Lactobacillales</taxon>
        <taxon>Carnobacteriaceae</taxon>
        <taxon>Carnobacterium</taxon>
    </lineage>
</organism>
<dbReference type="Pfam" id="PF24829">
    <property type="entry name" value="Phage_connect_2"/>
    <property type="match status" value="1"/>
</dbReference>
<dbReference type="InterPro" id="IPR056951">
    <property type="entry name" value="Phage_connect_2"/>
</dbReference>
<name>A0AAW8RG01_CARDV</name>
<dbReference type="RefSeq" id="WP_311780880.1">
    <property type="nucleotide sequence ID" value="NZ_JALRMR010000017.1"/>
</dbReference>
<dbReference type="EMBL" id="JALRMR010000017">
    <property type="protein sequence ID" value="MDT1975138.1"/>
    <property type="molecule type" value="Genomic_DNA"/>
</dbReference>
<dbReference type="Proteomes" id="UP001249945">
    <property type="component" value="Unassembled WGS sequence"/>
</dbReference>
<proteinExistence type="predicted"/>